<feature type="domain" description="ABC transmembrane type-1" evidence="8">
    <location>
        <begin position="76"/>
        <end position="266"/>
    </location>
</feature>
<dbReference type="GO" id="GO:0005886">
    <property type="term" value="C:plasma membrane"/>
    <property type="evidence" value="ECO:0007669"/>
    <property type="project" value="UniProtKB-SubCell"/>
</dbReference>
<keyword evidence="5 7" id="KW-1133">Transmembrane helix</keyword>
<evidence type="ECO:0000256" key="3">
    <source>
        <dbReference type="ARBA" id="ARBA00022475"/>
    </source>
</evidence>
<evidence type="ECO:0000313" key="10">
    <source>
        <dbReference type="Proteomes" id="UP000196655"/>
    </source>
</evidence>
<dbReference type="InterPro" id="IPR000515">
    <property type="entry name" value="MetI-like"/>
</dbReference>
<dbReference type="STRING" id="1122125.GCA_000423185_02102"/>
<dbReference type="CDD" id="cd06261">
    <property type="entry name" value="TM_PBP2"/>
    <property type="match status" value="1"/>
</dbReference>
<dbReference type="Pfam" id="PF00528">
    <property type="entry name" value="BPD_transp_1"/>
    <property type="match status" value="1"/>
</dbReference>
<feature type="transmembrane region" description="Helical" evidence="7">
    <location>
        <begin position="245"/>
        <end position="266"/>
    </location>
</feature>
<reference evidence="10" key="1">
    <citation type="submission" date="2017-05" db="EMBL/GenBank/DDBJ databases">
        <authorList>
            <person name="Macchi M."/>
            <person name="Festa S."/>
            <person name="Coppotelli B.M."/>
            <person name="Morelli I.S."/>
        </authorList>
    </citation>
    <scope>NUCLEOTIDE SEQUENCE [LARGE SCALE GENOMIC DNA]</scope>
    <source>
        <strain evidence="10">I</strain>
    </source>
</reference>
<evidence type="ECO:0000256" key="1">
    <source>
        <dbReference type="ARBA" id="ARBA00004651"/>
    </source>
</evidence>
<feature type="transmembrane region" description="Helical" evidence="7">
    <location>
        <begin position="111"/>
        <end position="133"/>
    </location>
</feature>
<keyword evidence="3" id="KW-1003">Cell membrane</keyword>
<dbReference type="RefSeq" id="WP_088153803.1">
    <property type="nucleotide sequence ID" value="NZ_NHON01000056.1"/>
</dbReference>
<keyword evidence="6 7" id="KW-0472">Membrane</keyword>
<evidence type="ECO:0000256" key="4">
    <source>
        <dbReference type="ARBA" id="ARBA00022692"/>
    </source>
</evidence>
<evidence type="ECO:0000313" key="9">
    <source>
        <dbReference type="EMBL" id="OWJ64488.1"/>
    </source>
</evidence>
<dbReference type="InterPro" id="IPR035906">
    <property type="entry name" value="MetI-like_sf"/>
</dbReference>
<keyword evidence="4 7" id="KW-0812">Transmembrane</keyword>
<organism evidence="9 10">
    <name type="scientific">Inquilinus limosus</name>
    <dbReference type="NCBI Taxonomy" id="171674"/>
    <lineage>
        <taxon>Bacteria</taxon>
        <taxon>Pseudomonadati</taxon>
        <taxon>Pseudomonadota</taxon>
        <taxon>Alphaproteobacteria</taxon>
        <taxon>Rhodospirillales</taxon>
        <taxon>Rhodospirillaceae</taxon>
        <taxon>Inquilinus</taxon>
    </lineage>
</organism>
<dbReference type="SUPFAM" id="SSF161098">
    <property type="entry name" value="MetI-like"/>
    <property type="match status" value="1"/>
</dbReference>
<evidence type="ECO:0000259" key="8">
    <source>
        <dbReference type="PROSITE" id="PS50928"/>
    </source>
</evidence>
<dbReference type="Proteomes" id="UP000196655">
    <property type="component" value="Unassembled WGS sequence"/>
</dbReference>
<evidence type="ECO:0000256" key="7">
    <source>
        <dbReference type="RuleBase" id="RU363032"/>
    </source>
</evidence>
<dbReference type="Gene3D" id="1.10.3720.10">
    <property type="entry name" value="MetI-like"/>
    <property type="match status" value="1"/>
</dbReference>
<feature type="transmembrane region" description="Helical" evidence="7">
    <location>
        <begin position="21"/>
        <end position="42"/>
    </location>
</feature>
<dbReference type="GO" id="GO:0055085">
    <property type="term" value="P:transmembrane transport"/>
    <property type="evidence" value="ECO:0007669"/>
    <property type="project" value="InterPro"/>
</dbReference>
<evidence type="ECO:0000256" key="2">
    <source>
        <dbReference type="ARBA" id="ARBA00022448"/>
    </source>
</evidence>
<dbReference type="EMBL" id="NHON01000056">
    <property type="protein sequence ID" value="OWJ64488.1"/>
    <property type="molecule type" value="Genomic_DNA"/>
</dbReference>
<feature type="transmembrane region" description="Helical" evidence="7">
    <location>
        <begin position="139"/>
        <end position="163"/>
    </location>
</feature>
<proteinExistence type="inferred from homology"/>
<keyword evidence="2 7" id="KW-0813">Transport</keyword>
<dbReference type="PANTHER" id="PTHR32243:SF18">
    <property type="entry name" value="INNER MEMBRANE ABC TRANSPORTER PERMEASE PROTEIN YCJP"/>
    <property type="match status" value="1"/>
</dbReference>
<keyword evidence="10" id="KW-1185">Reference proteome</keyword>
<accession>A0A211ZGT4</accession>
<name>A0A211ZGT4_9PROT</name>
<feature type="transmembrane region" description="Helical" evidence="7">
    <location>
        <begin position="191"/>
        <end position="212"/>
    </location>
</feature>
<dbReference type="PANTHER" id="PTHR32243">
    <property type="entry name" value="MALTOSE TRANSPORT SYSTEM PERMEASE-RELATED"/>
    <property type="match status" value="1"/>
</dbReference>
<protein>
    <submittedName>
        <fullName evidence="9">ABC transporter permease</fullName>
    </submittedName>
</protein>
<feature type="transmembrane region" description="Helical" evidence="7">
    <location>
        <begin position="75"/>
        <end position="99"/>
    </location>
</feature>
<evidence type="ECO:0000256" key="6">
    <source>
        <dbReference type="ARBA" id="ARBA00023136"/>
    </source>
</evidence>
<sequence length="280" mass="29427">MSLAVNPARPEAPHRWSWIDLVAVLVAAAFLLPLAYLLSVSFKSPDQVLSGSFLPEAPTLANWPAAFGATALTRFIVNSVLTAVLGGVVTILIALPAAYACLRLDKAGERLISIAFGSFVAPPIVAAIPFFFLLKAAGLLNSVIGLALVYGLTNVPVALWLLIPFLRRIPREIEDAAAIDGAGPLLTLARVIAPLVAPGIAATAIIVVILGYNEFLFASVFTFADETRTLTVGISLFQGDRLVNFGQMAAASLAGIAPIYLIALLAQRWLVAGLTEGSVK</sequence>
<dbReference type="PROSITE" id="PS50928">
    <property type="entry name" value="ABC_TM1"/>
    <property type="match status" value="1"/>
</dbReference>
<comment type="subcellular location">
    <subcellularLocation>
        <location evidence="1 7">Cell membrane</location>
        <topology evidence="1 7">Multi-pass membrane protein</topology>
    </subcellularLocation>
</comment>
<dbReference type="AlphaFoldDB" id="A0A211ZGT4"/>
<comment type="similarity">
    <text evidence="7">Belongs to the binding-protein-dependent transport system permease family.</text>
</comment>
<dbReference type="OrthoDB" id="9815445at2"/>
<gene>
    <name evidence="9" type="ORF">BWR60_24305</name>
</gene>
<comment type="caution">
    <text evidence="9">The sequence shown here is derived from an EMBL/GenBank/DDBJ whole genome shotgun (WGS) entry which is preliminary data.</text>
</comment>
<evidence type="ECO:0000256" key="5">
    <source>
        <dbReference type="ARBA" id="ARBA00022989"/>
    </source>
</evidence>
<dbReference type="InterPro" id="IPR050901">
    <property type="entry name" value="BP-dep_ABC_trans_perm"/>
</dbReference>